<name>A0AAU7Q5C3_9GAMM</name>
<accession>A0AAU7Q5C3</accession>
<protein>
    <submittedName>
        <fullName evidence="1">Uncharacterized protein</fullName>
    </submittedName>
</protein>
<evidence type="ECO:0000313" key="1">
    <source>
        <dbReference type="EMBL" id="XBS68347.1"/>
    </source>
</evidence>
<dbReference type="AlphaFoldDB" id="A0AAU7Q5C3"/>
<proteinExistence type="predicted"/>
<dbReference type="EMBL" id="CP157947">
    <property type="protein sequence ID" value="XBS68347.1"/>
    <property type="molecule type" value="Genomic_DNA"/>
</dbReference>
<gene>
    <name evidence="1" type="ORF">ABK905_16545</name>
</gene>
<sequence length="61" mass="6698">MKKMLVEILHLRKAAAPWDDIAPVREELFGVERLEQHAESLAAAQGITASPPPGSCRFTNV</sequence>
<organism evidence="1">
    <name type="scientific">Acerihabitans sp. KWT182</name>
    <dbReference type="NCBI Taxonomy" id="3157919"/>
    <lineage>
        <taxon>Bacteria</taxon>
        <taxon>Pseudomonadati</taxon>
        <taxon>Pseudomonadota</taxon>
        <taxon>Gammaproteobacteria</taxon>
        <taxon>Enterobacterales</taxon>
        <taxon>Pectobacteriaceae</taxon>
        <taxon>Acerihabitans</taxon>
    </lineage>
</organism>
<reference evidence="1" key="1">
    <citation type="submission" date="2024-06" db="EMBL/GenBank/DDBJ databases">
        <authorList>
            <person name="Coelho C."/>
            <person name="Bento M."/>
            <person name="Garcia E."/>
            <person name="Camelo A."/>
            <person name="Brandao I."/>
            <person name="Espirito Santo C."/>
            <person name="Trovao J."/>
            <person name="Verissimo A."/>
            <person name="Costa J."/>
            <person name="Tiago I."/>
        </authorList>
    </citation>
    <scope>NUCLEOTIDE SEQUENCE</scope>
    <source>
        <strain evidence="1">KWT182</strain>
    </source>
</reference>